<dbReference type="InterPro" id="IPR012657">
    <property type="entry name" value="23S_rRNA-intervening_sequence"/>
</dbReference>
<dbReference type="NCBIfam" id="TIGR02436">
    <property type="entry name" value="four helix bundle protein"/>
    <property type="match status" value="1"/>
</dbReference>
<reference evidence="2" key="1">
    <citation type="submission" date="2015-01" db="EMBL/GenBank/DDBJ databases">
        <title>Flavisolibacter sp./LCS9/ whole genome sequencing.</title>
        <authorList>
            <person name="Kim M.K."/>
            <person name="Srinivasan S."/>
            <person name="Lee J.-J."/>
        </authorList>
    </citation>
    <scope>NUCLEOTIDE SEQUENCE [LARGE SCALE GENOMIC DNA]</scope>
    <source>
        <strain evidence="2">LCS9</strain>
    </source>
</reference>
<evidence type="ECO:0000313" key="1">
    <source>
        <dbReference type="EMBL" id="ANE49326.1"/>
    </source>
</evidence>
<dbReference type="SUPFAM" id="SSF158446">
    <property type="entry name" value="IVS-encoded protein-like"/>
    <property type="match status" value="1"/>
</dbReference>
<dbReference type="OrthoDB" id="285993at2"/>
<evidence type="ECO:0008006" key="3">
    <source>
        <dbReference type="Google" id="ProtNLM"/>
    </source>
</evidence>
<dbReference type="PIRSF" id="PIRSF035652">
    <property type="entry name" value="CHP02436"/>
    <property type="match status" value="1"/>
</dbReference>
<proteinExistence type="predicted"/>
<dbReference type="Proteomes" id="UP000077177">
    <property type="component" value="Chromosome"/>
</dbReference>
<dbReference type="Gene3D" id="1.20.1440.60">
    <property type="entry name" value="23S rRNA-intervening sequence"/>
    <property type="match status" value="1"/>
</dbReference>
<name>A0A172TQR3_9BACT</name>
<organism evidence="1 2">
    <name type="scientific">Flavisolibacter tropicus</name>
    <dbReference type="NCBI Taxonomy" id="1492898"/>
    <lineage>
        <taxon>Bacteria</taxon>
        <taxon>Pseudomonadati</taxon>
        <taxon>Bacteroidota</taxon>
        <taxon>Chitinophagia</taxon>
        <taxon>Chitinophagales</taxon>
        <taxon>Chitinophagaceae</taxon>
        <taxon>Flavisolibacter</taxon>
    </lineage>
</organism>
<dbReference type="PATRIC" id="fig|1492898.3.peg.274"/>
<dbReference type="Pfam" id="PF05635">
    <property type="entry name" value="23S_rRNA_IVP"/>
    <property type="match status" value="1"/>
</dbReference>
<keyword evidence="2" id="KW-1185">Reference proteome</keyword>
<dbReference type="InterPro" id="IPR036583">
    <property type="entry name" value="23S_rRNA_IVS_sf"/>
</dbReference>
<reference evidence="1 2" key="2">
    <citation type="journal article" date="2016" name="Int. J. Syst. Evol. Microbiol.">
        <title>Flavisolibacter tropicus sp. nov., isolated from tropical soil.</title>
        <authorList>
            <person name="Lee J.J."/>
            <person name="Kang M.S."/>
            <person name="Kim G.S."/>
            <person name="Lee C.S."/>
            <person name="Lim S."/>
            <person name="Lee J."/>
            <person name="Roh S.H."/>
            <person name="Kang H."/>
            <person name="Ha J.M."/>
            <person name="Bae S."/>
            <person name="Jung H.Y."/>
            <person name="Kim M.K."/>
        </authorList>
    </citation>
    <scope>NUCLEOTIDE SEQUENCE [LARGE SCALE GENOMIC DNA]</scope>
    <source>
        <strain evidence="1 2">LCS9</strain>
    </source>
</reference>
<gene>
    <name evidence="1" type="ORF">SY85_01225</name>
</gene>
<sequence>MTEFKIRTKEFALNIIKLIKEIPSDKIADVLNKQLLRSSTSVAANYRAACRSRSHAEFISKIGIVEEEADESTFWLELISESNTHNSDSLQVLLKESKELTAIFTSSGKTAKANKVLNNKGK</sequence>
<dbReference type="AlphaFoldDB" id="A0A172TQR3"/>
<protein>
    <recommendedName>
        <fullName evidence="3">Four helix bundle protein</fullName>
    </recommendedName>
</protein>
<dbReference type="RefSeq" id="WP_066401407.1">
    <property type="nucleotide sequence ID" value="NZ_CP011390.1"/>
</dbReference>
<accession>A0A172TQR3</accession>
<dbReference type="PANTHER" id="PTHR38471:SF2">
    <property type="entry name" value="FOUR HELIX BUNDLE PROTEIN"/>
    <property type="match status" value="1"/>
</dbReference>
<dbReference type="KEGG" id="fla:SY85_01225"/>
<dbReference type="STRING" id="1492898.SY85_01225"/>
<evidence type="ECO:0000313" key="2">
    <source>
        <dbReference type="Proteomes" id="UP000077177"/>
    </source>
</evidence>
<dbReference type="EMBL" id="CP011390">
    <property type="protein sequence ID" value="ANE49326.1"/>
    <property type="molecule type" value="Genomic_DNA"/>
</dbReference>
<dbReference type="PANTHER" id="PTHR38471">
    <property type="entry name" value="FOUR HELIX BUNDLE PROTEIN"/>
    <property type="match status" value="1"/>
</dbReference>